<dbReference type="FunFam" id="1.25.40.10:FF:000090">
    <property type="entry name" value="Pentatricopeptide repeat-containing protein, chloroplastic"/>
    <property type="match status" value="1"/>
</dbReference>
<dbReference type="Pfam" id="PF13041">
    <property type="entry name" value="PPR_2"/>
    <property type="match status" value="3"/>
</dbReference>
<accession>A0A922DNK8</accession>
<dbReference type="Pfam" id="PF01535">
    <property type="entry name" value="PPR"/>
    <property type="match status" value="9"/>
</dbReference>
<dbReference type="EMBL" id="CM031835">
    <property type="protein sequence ID" value="KAG6687347.1"/>
    <property type="molecule type" value="Genomic_DNA"/>
</dbReference>
<dbReference type="InterPro" id="IPR002885">
    <property type="entry name" value="PPR_rpt"/>
</dbReference>
<dbReference type="Proteomes" id="UP000811246">
    <property type="component" value="Chromosome 11"/>
</dbReference>
<protein>
    <recommendedName>
        <fullName evidence="5">Pentatricopeptide repeat-containing protein</fullName>
    </recommendedName>
</protein>
<keyword evidence="1" id="KW-0677">Repeat</keyword>
<dbReference type="FunFam" id="1.25.40.10:FF:000606">
    <property type="entry name" value="Putative pentatricopeptide repeat-containing protein"/>
    <property type="match status" value="1"/>
</dbReference>
<dbReference type="EMBL" id="CM031835">
    <property type="protein sequence ID" value="KAG6687348.1"/>
    <property type="molecule type" value="Genomic_DNA"/>
</dbReference>
<dbReference type="NCBIfam" id="TIGR00756">
    <property type="entry name" value="PPR"/>
    <property type="match status" value="11"/>
</dbReference>
<proteinExistence type="predicted"/>
<dbReference type="PROSITE" id="PS51375">
    <property type="entry name" value="PPR"/>
    <property type="match status" value="6"/>
</dbReference>
<evidence type="ECO:0000256" key="2">
    <source>
        <dbReference type="PROSITE-ProRule" id="PRU00708"/>
    </source>
</evidence>
<feature type="repeat" description="PPR" evidence="2">
    <location>
        <begin position="341"/>
        <end position="375"/>
    </location>
</feature>
<feature type="repeat" description="PPR" evidence="2">
    <location>
        <begin position="81"/>
        <end position="115"/>
    </location>
</feature>
<dbReference type="EMBL" id="CM031835">
    <property type="protein sequence ID" value="KAG6687346.1"/>
    <property type="molecule type" value="Genomic_DNA"/>
</dbReference>
<feature type="repeat" description="PPR" evidence="2">
    <location>
        <begin position="208"/>
        <end position="242"/>
    </location>
</feature>
<evidence type="ECO:0008006" key="5">
    <source>
        <dbReference type="Google" id="ProtNLM"/>
    </source>
</evidence>
<dbReference type="InterPro" id="IPR046960">
    <property type="entry name" value="PPR_At4g14850-like_plant"/>
</dbReference>
<dbReference type="PANTHER" id="PTHR47926">
    <property type="entry name" value="PENTATRICOPEPTIDE REPEAT-CONTAINING PROTEIN"/>
    <property type="match status" value="1"/>
</dbReference>
<evidence type="ECO:0000313" key="3">
    <source>
        <dbReference type="EMBL" id="KAG6687348.1"/>
    </source>
</evidence>
<sequence>MPADRLASFVHKHISRSNSAYFILHHSGFSTLIIPKANHSFAAGRKTSKFLVYCNTQITKYGKSGNIKEAESIFSRMPHKNSISWTAMLTAYSENGQIDEARTLFEKMPERSIASYNAMITAYIRNNFMADEAFELFAEMPERNAISYAAMITCFARAGMFNEAEKLYSEMPVELRDPVCSNALINGFLKVGRLEGASRVFEVMVERDLVSWSSMVDGYCKAEKIVDARNLFDIMPERNVVTWTAIIDGYMKIKSFKDGFELFLSMRMDGNVKVNPTTLTVLLEACGSFGRYGEGIQLHGLVSRMGLDYDVFLGNSMITMYCRFNCMDVASALFHQMSRKDVVSWNSLIAGYVQCGSVEEAYRLFERMPTKDIISWTTMITGFSSKGVTEKCIQLFKMMPEKDDIAWTAVISGFVNNEEYEEAFRWFVEMLQEEVRPNPLTLSSVLSASASLATHNQGLQIHAYVLKMDMEFDLSIQNSLVSMYSKCGNVDDAYQIFANINAPNIISFNSMITGYAQNGFGKEALKLFRKMQNEGQKPNQVTFLGVLSACTHVGLVEEGWNFFRSMNSLYNIEPGPDHYACVVDLFGRAGFLDKAIDVIQSMPFEPHSGVWGALLGASRTHLRIDIAKIAAGHLIKLEPDDATPYVILANLYSVAGKGRMGIKSE</sequence>
<dbReference type="AlphaFoldDB" id="A0A922DNK8"/>
<evidence type="ECO:0000256" key="1">
    <source>
        <dbReference type="ARBA" id="ARBA00022737"/>
    </source>
</evidence>
<dbReference type="Pfam" id="PF12854">
    <property type="entry name" value="PPR_1"/>
    <property type="match status" value="1"/>
</dbReference>
<organism evidence="3 4">
    <name type="scientific">Carya illinoinensis</name>
    <name type="common">Pecan</name>
    <dbReference type="NCBI Taxonomy" id="32201"/>
    <lineage>
        <taxon>Eukaryota</taxon>
        <taxon>Viridiplantae</taxon>
        <taxon>Streptophyta</taxon>
        <taxon>Embryophyta</taxon>
        <taxon>Tracheophyta</taxon>
        <taxon>Spermatophyta</taxon>
        <taxon>Magnoliopsida</taxon>
        <taxon>eudicotyledons</taxon>
        <taxon>Gunneridae</taxon>
        <taxon>Pentapetalae</taxon>
        <taxon>rosids</taxon>
        <taxon>fabids</taxon>
        <taxon>Fagales</taxon>
        <taxon>Juglandaceae</taxon>
        <taxon>Carya</taxon>
    </lineage>
</organism>
<dbReference type="GO" id="GO:0009451">
    <property type="term" value="P:RNA modification"/>
    <property type="evidence" value="ECO:0007669"/>
    <property type="project" value="InterPro"/>
</dbReference>
<gene>
    <name evidence="3" type="ORF">I3842_11G065900</name>
</gene>
<reference evidence="3" key="1">
    <citation type="submission" date="2021-01" db="EMBL/GenBank/DDBJ databases">
        <authorList>
            <person name="Lovell J.T."/>
            <person name="Bentley N."/>
            <person name="Bhattarai G."/>
            <person name="Jenkins J.W."/>
            <person name="Sreedasyam A."/>
            <person name="Alarcon Y."/>
            <person name="Bock C."/>
            <person name="Boston L."/>
            <person name="Carlson J."/>
            <person name="Cervantes K."/>
            <person name="Clermont K."/>
            <person name="Krom N."/>
            <person name="Kubenka K."/>
            <person name="Mamidi S."/>
            <person name="Mattison C."/>
            <person name="Monteros M."/>
            <person name="Pisani C."/>
            <person name="Plott C."/>
            <person name="Rajasekar S."/>
            <person name="Rhein H.S."/>
            <person name="Rohla C."/>
            <person name="Song M."/>
            <person name="Hilaire R.S."/>
            <person name="Shu S."/>
            <person name="Wells L."/>
            <person name="Wang X."/>
            <person name="Webber J."/>
            <person name="Heerema R.J."/>
            <person name="Klein P."/>
            <person name="Conner P."/>
            <person name="Grauke L."/>
            <person name="Grimwood J."/>
            <person name="Schmutz J."/>
            <person name="Randall J.J."/>
        </authorList>
    </citation>
    <scope>NUCLEOTIDE SEQUENCE</scope>
    <source>
        <tissue evidence="3">Leaf</tissue>
    </source>
</reference>
<name>A0A922DNK8_CARIL</name>
<feature type="repeat" description="PPR" evidence="2">
    <location>
        <begin position="403"/>
        <end position="437"/>
    </location>
</feature>
<evidence type="ECO:0000313" key="4">
    <source>
        <dbReference type="Proteomes" id="UP000811246"/>
    </source>
</evidence>
<comment type="caution">
    <text evidence="3">The sequence shown here is derived from an EMBL/GenBank/DDBJ whole genome shotgun (WGS) entry which is preliminary data.</text>
</comment>
<feature type="repeat" description="PPR" evidence="2">
    <location>
        <begin position="504"/>
        <end position="538"/>
    </location>
</feature>
<dbReference type="GO" id="GO:0003723">
    <property type="term" value="F:RNA binding"/>
    <property type="evidence" value="ECO:0007669"/>
    <property type="project" value="InterPro"/>
</dbReference>
<feature type="repeat" description="PPR" evidence="2">
    <location>
        <begin position="144"/>
        <end position="178"/>
    </location>
</feature>